<dbReference type="OrthoDB" id="2640681at2759"/>
<dbReference type="Proteomes" id="UP000823399">
    <property type="component" value="Unassembled WGS sequence"/>
</dbReference>
<sequence length="121" mass="13946">MASLLTPLVLPPNNIEASSTNNVPEVPREFSKVEGSGCQRERQSRVLELGGIKLEYDEGDPQSIKQLIDAVYSKYLVSRNRVHQYTNFLTMLKREEDTWAERFKRATSLMPDYKPPMEWIA</sequence>
<dbReference type="EMBL" id="JABBWM010000002">
    <property type="protein sequence ID" value="KAG2119887.1"/>
    <property type="molecule type" value="Genomic_DNA"/>
</dbReference>
<dbReference type="RefSeq" id="XP_041299713.1">
    <property type="nucleotide sequence ID" value="XM_041433235.1"/>
</dbReference>
<proteinExistence type="predicted"/>
<reference evidence="1" key="1">
    <citation type="journal article" date="2020" name="New Phytol.">
        <title>Comparative genomics reveals dynamic genome evolution in host specialist ectomycorrhizal fungi.</title>
        <authorList>
            <person name="Lofgren L.A."/>
            <person name="Nguyen N.H."/>
            <person name="Vilgalys R."/>
            <person name="Ruytinx J."/>
            <person name="Liao H.L."/>
            <person name="Branco S."/>
            <person name="Kuo A."/>
            <person name="LaButti K."/>
            <person name="Lipzen A."/>
            <person name="Andreopoulos W."/>
            <person name="Pangilinan J."/>
            <person name="Riley R."/>
            <person name="Hundley H."/>
            <person name="Na H."/>
            <person name="Barry K."/>
            <person name="Grigoriev I.V."/>
            <person name="Stajich J.E."/>
            <person name="Kennedy P.G."/>
        </authorList>
    </citation>
    <scope>NUCLEOTIDE SEQUENCE</scope>
    <source>
        <strain evidence="1">FC423</strain>
    </source>
</reference>
<dbReference type="GeneID" id="64695494"/>
<evidence type="ECO:0000313" key="1">
    <source>
        <dbReference type="EMBL" id="KAG2119887.1"/>
    </source>
</evidence>
<gene>
    <name evidence="1" type="ORF">F5147DRAFT_647749</name>
</gene>
<organism evidence="1 2">
    <name type="scientific">Suillus discolor</name>
    <dbReference type="NCBI Taxonomy" id="1912936"/>
    <lineage>
        <taxon>Eukaryota</taxon>
        <taxon>Fungi</taxon>
        <taxon>Dikarya</taxon>
        <taxon>Basidiomycota</taxon>
        <taxon>Agaricomycotina</taxon>
        <taxon>Agaricomycetes</taxon>
        <taxon>Agaricomycetidae</taxon>
        <taxon>Boletales</taxon>
        <taxon>Suillineae</taxon>
        <taxon>Suillaceae</taxon>
        <taxon>Suillus</taxon>
    </lineage>
</organism>
<evidence type="ECO:0000313" key="2">
    <source>
        <dbReference type="Proteomes" id="UP000823399"/>
    </source>
</evidence>
<accession>A0A9P7K188</accession>
<keyword evidence="2" id="KW-1185">Reference proteome</keyword>
<dbReference type="AlphaFoldDB" id="A0A9P7K188"/>
<protein>
    <submittedName>
        <fullName evidence="1">Uncharacterized protein</fullName>
    </submittedName>
</protein>
<comment type="caution">
    <text evidence="1">The sequence shown here is derived from an EMBL/GenBank/DDBJ whole genome shotgun (WGS) entry which is preliminary data.</text>
</comment>
<name>A0A9P7K188_9AGAM</name>